<comment type="caution">
    <text evidence="1">The sequence shown here is derived from an EMBL/GenBank/DDBJ whole genome shotgun (WGS) entry which is preliminary data.</text>
</comment>
<evidence type="ECO:0000313" key="2">
    <source>
        <dbReference type="Proteomes" id="UP001500893"/>
    </source>
</evidence>
<organism evidence="1 2">
    <name type="scientific">Streptomyces rameus</name>
    <dbReference type="NCBI Taxonomy" id="68261"/>
    <lineage>
        <taxon>Bacteria</taxon>
        <taxon>Bacillati</taxon>
        <taxon>Actinomycetota</taxon>
        <taxon>Actinomycetes</taxon>
        <taxon>Kitasatosporales</taxon>
        <taxon>Streptomycetaceae</taxon>
        <taxon>Streptomyces</taxon>
    </lineage>
</organism>
<dbReference type="EMBL" id="BAAAVM010000108">
    <property type="protein sequence ID" value="GAA2771695.1"/>
    <property type="molecule type" value="Genomic_DNA"/>
</dbReference>
<name>A0ABN3V2N5_9ACTN</name>
<keyword evidence="2" id="KW-1185">Reference proteome</keyword>
<sequence>MLRGAQAGRSMYLSKAWTGVGDPVFELRLLIAAQRGDLNRKLTIRSRSLPAASARTTPLCDDRAAPRIPPHTTIRPLRAVRRGRIFGGAPGRAGRSALGR</sequence>
<dbReference type="Proteomes" id="UP001500893">
    <property type="component" value="Unassembled WGS sequence"/>
</dbReference>
<reference evidence="1 2" key="1">
    <citation type="journal article" date="2019" name="Int. J. Syst. Evol. Microbiol.">
        <title>The Global Catalogue of Microorganisms (GCM) 10K type strain sequencing project: providing services to taxonomists for standard genome sequencing and annotation.</title>
        <authorList>
            <consortium name="The Broad Institute Genomics Platform"/>
            <consortium name="The Broad Institute Genome Sequencing Center for Infectious Disease"/>
            <person name="Wu L."/>
            <person name="Ma J."/>
        </authorList>
    </citation>
    <scope>NUCLEOTIDE SEQUENCE [LARGE SCALE GENOMIC DNA]</scope>
    <source>
        <strain evidence="1 2">JCM 11574</strain>
    </source>
</reference>
<gene>
    <name evidence="1" type="ORF">GCM10010521_56890</name>
</gene>
<proteinExistence type="predicted"/>
<accession>A0ABN3V2N5</accession>
<protein>
    <submittedName>
        <fullName evidence="1">Uncharacterized protein</fullName>
    </submittedName>
</protein>
<evidence type="ECO:0000313" key="1">
    <source>
        <dbReference type="EMBL" id="GAA2771695.1"/>
    </source>
</evidence>